<sequence>MDNQFNEKKQKTMHEQSFKGKSFQEISDEIAAKPELKERQPTPQPKDFDEIEY</sequence>
<evidence type="ECO:0000313" key="2">
    <source>
        <dbReference type="EMBL" id="GGG84357.1"/>
    </source>
</evidence>
<reference evidence="2" key="1">
    <citation type="journal article" date="2014" name="Int. J. Syst. Evol. Microbiol.">
        <title>Complete genome sequence of Corynebacterium casei LMG S-19264T (=DSM 44701T), isolated from a smear-ripened cheese.</title>
        <authorList>
            <consortium name="US DOE Joint Genome Institute (JGI-PGF)"/>
            <person name="Walter F."/>
            <person name="Albersmeier A."/>
            <person name="Kalinowski J."/>
            <person name="Ruckert C."/>
        </authorList>
    </citation>
    <scope>NUCLEOTIDE SEQUENCE</scope>
    <source>
        <strain evidence="2">CGMCC 1.12754</strain>
    </source>
</reference>
<dbReference type="AlphaFoldDB" id="A0A917HMH7"/>
<dbReference type="EMBL" id="BMFR01000018">
    <property type="protein sequence ID" value="GGG84357.1"/>
    <property type="molecule type" value="Genomic_DNA"/>
</dbReference>
<feature type="region of interest" description="Disordered" evidence="1">
    <location>
        <begin position="1"/>
        <end position="53"/>
    </location>
</feature>
<proteinExistence type="predicted"/>
<dbReference type="RefSeq" id="WP_188456420.1">
    <property type="nucleotide sequence ID" value="NZ_BMFR01000018.1"/>
</dbReference>
<evidence type="ECO:0000313" key="3">
    <source>
        <dbReference type="Proteomes" id="UP000622860"/>
    </source>
</evidence>
<accession>A0A917HMH7</accession>
<keyword evidence="3" id="KW-1185">Reference proteome</keyword>
<gene>
    <name evidence="2" type="ORF">GCM10011398_32500</name>
</gene>
<evidence type="ECO:0000256" key="1">
    <source>
        <dbReference type="SAM" id="MobiDB-lite"/>
    </source>
</evidence>
<comment type="caution">
    <text evidence="2">The sequence shown here is derived from an EMBL/GenBank/DDBJ whole genome shotgun (WGS) entry which is preliminary data.</text>
</comment>
<reference evidence="2" key="2">
    <citation type="submission" date="2020-09" db="EMBL/GenBank/DDBJ databases">
        <authorList>
            <person name="Sun Q."/>
            <person name="Zhou Y."/>
        </authorList>
    </citation>
    <scope>NUCLEOTIDE SEQUENCE</scope>
    <source>
        <strain evidence="2">CGMCC 1.12754</strain>
    </source>
</reference>
<feature type="compositionally biased region" description="Basic and acidic residues" evidence="1">
    <location>
        <begin position="1"/>
        <end position="18"/>
    </location>
</feature>
<name>A0A917HMH7_9BACI</name>
<feature type="compositionally biased region" description="Basic and acidic residues" evidence="1">
    <location>
        <begin position="30"/>
        <end position="40"/>
    </location>
</feature>
<organism evidence="2 3">
    <name type="scientific">Virgibacillus oceani</name>
    <dbReference type="NCBI Taxonomy" id="1479511"/>
    <lineage>
        <taxon>Bacteria</taxon>
        <taxon>Bacillati</taxon>
        <taxon>Bacillota</taxon>
        <taxon>Bacilli</taxon>
        <taxon>Bacillales</taxon>
        <taxon>Bacillaceae</taxon>
        <taxon>Virgibacillus</taxon>
    </lineage>
</organism>
<dbReference type="Proteomes" id="UP000622860">
    <property type="component" value="Unassembled WGS sequence"/>
</dbReference>
<protein>
    <submittedName>
        <fullName evidence="2">Uncharacterized protein</fullName>
    </submittedName>
</protein>